<dbReference type="PANTHER" id="PTHR48476:SF1">
    <property type="entry name" value="SHORT-CHAIN DEHYDROGENASE TIC 32, CHLOROPLASTIC-LIKE"/>
    <property type="match status" value="1"/>
</dbReference>
<evidence type="ECO:0000313" key="3">
    <source>
        <dbReference type="WBParaSite" id="jg21033"/>
    </source>
</evidence>
<sequence>MSTDPAVINTDSASPSAKPNEEPVYHRKYGSRTSALEVLKDIDLTGKTILITGTTSGIGIETARSLALHGAHVVMANRNIVQSEQLRDNIYKKSTSQKNAT</sequence>
<accession>A0A915DM52</accession>
<protein>
    <submittedName>
        <fullName evidence="3">Uncharacterized protein</fullName>
    </submittedName>
</protein>
<dbReference type="InterPro" id="IPR036291">
    <property type="entry name" value="NAD(P)-bd_dom_sf"/>
</dbReference>
<evidence type="ECO:0000313" key="2">
    <source>
        <dbReference type="Proteomes" id="UP000887574"/>
    </source>
</evidence>
<feature type="compositionally biased region" description="Polar residues" evidence="1">
    <location>
        <begin position="1"/>
        <end position="17"/>
    </location>
</feature>
<organism evidence="2 3">
    <name type="scientific">Ditylenchus dipsaci</name>
    <dbReference type="NCBI Taxonomy" id="166011"/>
    <lineage>
        <taxon>Eukaryota</taxon>
        <taxon>Metazoa</taxon>
        <taxon>Ecdysozoa</taxon>
        <taxon>Nematoda</taxon>
        <taxon>Chromadorea</taxon>
        <taxon>Rhabditida</taxon>
        <taxon>Tylenchina</taxon>
        <taxon>Tylenchomorpha</taxon>
        <taxon>Sphaerularioidea</taxon>
        <taxon>Anguinidae</taxon>
        <taxon>Anguininae</taxon>
        <taxon>Ditylenchus</taxon>
    </lineage>
</organism>
<dbReference type="SUPFAM" id="SSF51735">
    <property type="entry name" value="NAD(P)-binding Rossmann-fold domains"/>
    <property type="match status" value="1"/>
</dbReference>
<evidence type="ECO:0000256" key="1">
    <source>
        <dbReference type="SAM" id="MobiDB-lite"/>
    </source>
</evidence>
<dbReference type="InterPro" id="IPR002347">
    <property type="entry name" value="SDR_fam"/>
</dbReference>
<dbReference type="InterPro" id="IPR055280">
    <property type="entry name" value="TIC32"/>
</dbReference>
<reference evidence="3" key="1">
    <citation type="submission" date="2022-11" db="UniProtKB">
        <authorList>
            <consortium name="WormBaseParasite"/>
        </authorList>
    </citation>
    <scope>IDENTIFICATION</scope>
</reference>
<keyword evidence="2" id="KW-1185">Reference proteome</keyword>
<dbReference type="AlphaFoldDB" id="A0A915DM52"/>
<name>A0A915DM52_9BILA</name>
<dbReference type="PANTHER" id="PTHR48476">
    <property type="entry name" value="SHORT-CHAIN DEHYDROGENASE TIC 32, CHLOROPLASTIC-LIKE"/>
    <property type="match status" value="1"/>
</dbReference>
<dbReference type="Pfam" id="PF00106">
    <property type="entry name" value="adh_short"/>
    <property type="match status" value="1"/>
</dbReference>
<proteinExistence type="predicted"/>
<dbReference type="Proteomes" id="UP000887574">
    <property type="component" value="Unplaced"/>
</dbReference>
<dbReference type="WBParaSite" id="jg21033">
    <property type="protein sequence ID" value="jg21033"/>
    <property type="gene ID" value="jg21033"/>
</dbReference>
<feature type="region of interest" description="Disordered" evidence="1">
    <location>
        <begin position="1"/>
        <end position="25"/>
    </location>
</feature>
<dbReference type="Gene3D" id="3.40.50.720">
    <property type="entry name" value="NAD(P)-binding Rossmann-like Domain"/>
    <property type="match status" value="1"/>
</dbReference>